<keyword evidence="1" id="KW-1133">Transmembrane helix</keyword>
<proteinExistence type="predicted"/>
<protein>
    <submittedName>
        <fullName evidence="2">Uncharacterized protein</fullName>
    </submittedName>
</protein>
<evidence type="ECO:0000313" key="2">
    <source>
        <dbReference type="EMBL" id="KKK41691.1"/>
    </source>
</evidence>
<feature type="non-terminal residue" evidence="2">
    <location>
        <position position="1"/>
    </location>
</feature>
<reference evidence="2" key="1">
    <citation type="journal article" date="2015" name="Nature">
        <title>Complex archaea that bridge the gap between prokaryotes and eukaryotes.</title>
        <authorList>
            <person name="Spang A."/>
            <person name="Saw J.H."/>
            <person name="Jorgensen S.L."/>
            <person name="Zaremba-Niedzwiedzka K."/>
            <person name="Martijn J."/>
            <person name="Lind A.E."/>
            <person name="van Eijk R."/>
            <person name="Schleper C."/>
            <person name="Guy L."/>
            <person name="Ettema T.J."/>
        </authorList>
    </citation>
    <scope>NUCLEOTIDE SEQUENCE</scope>
</reference>
<keyword evidence="1" id="KW-0472">Membrane</keyword>
<dbReference type="EMBL" id="LAZR01070380">
    <property type="protein sequence ID" value="KKK41691.1"/>
    <property type="molecule type" value="Genomic_DNA"/>
</dbReference>
<keyword evidence="1" id="KW-0812">Transmembrane</keyword>
<dbReference type="AlphaFoldDB" id="A0A0F8XZY6"/>
<name>A0A0F8XZY6_9ZZZZ</name>
<organism evidence="2">
    <name type="scientific">marine sediment metagenome</name>
    <dbReference type="NCBI Taxonomy" id="412755"/>
    <lineage>
        <taxon>unclassified sequences</taxon>
        <taxon>metagenomes</taxon>
        <taxon>ecological metagenomes</taxon>
    </lineage>
</organism>
<accession>A0A0F8XZY6</accession>
<sequence length="142" mass="16703">ELRIFRINSSYQMYIKTRLCWQKENSILDSNHLVLVFVIEFDNFIYHYICVAIFFCTYKKQMVITQIKGKALNLVIFSQGVFCFAKHFCRSFTCLPINNGEIDQFIFHMVWKQAFHALTHASSNEFSPLVINGSKPNFRVSL</sequence>
<evidence type="ECO:0000256" key="1">
    <source>
        <dbReference type="SAM" id="Phobius"/>
    </source>
</evidence>
<gene>
    <name evidence="2" type="ORF">LCGC14_2580420</name>
</gene>
<feature type="transmembrane region" description="Helical" evidence="1">
    <location>
        <begin position="33"/>
        <end position="58"/>
    </location>
</feature>
<comment type="caution">
    <text evidence="2">The sequence shown here is derived from an EMBL/GenBank/DDBJ whole genome shotgun (WGS) entry which is preliminary data.</text>
</comment>